<keyword evidence="1" id="KW-0812">Transmembrane</keyword>
<sequence length="218" mass="23559">MGDNKFNKADLHDQEKTILQSKINQQEQGAILVIVLVLIFAVTLALLAYLYLNKNNSFIASNLAVQNAAQEATDQGLEHASAWLNNQPTWPEISANSGTNLAPRFFLNMPTSGYLTASTQSVPIQAPNNPTYWTYCVSSNTCHSIGTISYGPFSYQVEYVIFPTGGMSTQLGGNDQSQTGTGNSIQSRYYIVFVHAMNSNGGGLGVTVQAVIRKVIAG</sequence>
<dbReference type="RefSeq" id="WP_051690665.1">
    <property type="nucleotide sequence ID" value="NZ_CP045571.1"/>
</dbReference>
<dbReference type="AlphaFoldDB" id="A0A5P9XR03"/>
<feature type="transmembrane region" description="Helical" evidence="1">
    <location>
        <begin position="30"/>
        <end position="52"/>
    </location>
</feature>
<dbReference type="EMBL" id="CP045571">
    <property type="protein sequence ID" value="QFX96292.1"/>
    <property type="molecule type" value="Genomic_DNA"/>
</dbReference>
<dbReference type="KEGG" id="atx:GCD22_02042"/>
<evidence type="ECO:0000313" key="3">
    <source>
        <dbReference type="Proteomes" id="UP000363590"/>
    </source>
</evidence>
<evidence type="ECO:0008006" key="4">
    <source>
        <dbReference type="Google" id="ProtNLM"/>
    </source>
</evidence>
<dbReference type="GeneID" id="60696333"/>
<name>A0A5P9XR03_ACITH</name>
<protein>
    <recommendedName>
        <fullName evidence="4">Type 4 fimbrial biogenesis protein PilX N-terminal domain-containing protein</fullName>
    </recommendedName>
</protein>
<organism evidence="2 3">
    <name type="scientific">Acidithiobacillus thiooxidans ATCC 19377</name>
    <dbReference type="NCBI Taxonomy" id="637390"/>
    <lineage>
        <taxon>Bacteria</taxon>
        <taxon>Pseudomonadati</taxon>
        <taxon>Pseudomonadota</taxon>
        <taxon>Acidithiobacillia</taxon>
        <taxon>Acidithiobacillales</taxon>
        <taxon>Acidithiobacillaceae</taxon>
        <taxon>Acidithiobacillus</taxon>
    </lineage>
</organism>
<evidence type="ECO:0000256" key="1">
    <source>
        <dbReference type="SAM" id="Phobius"/>
    </source>
</evidence>
<evidence type="ECO:0000313" key="2">
    <source>
        <dbReference type="EMBL" id="QFX96292.1"/>
    </source>
</evidence>
<reference evidence="2 3" key="1">
    <citation type="submission" date="2019-10" db="EMBL/GenBank/DDBJ databases">
        <authorList>
            <person name="Wang R."/>
        </authorList>
    </citation>
    <scope>NUCLEOTIDE SEQUENCE [LARGE SCALE GENOMIC DNA]</scope>
    <source>
        <strain evidence="2 3">ATCC 19377</strain>
    </source>
</reference>
<keyword evidence="1" id="KW-0472">Membrane</keyword>
<accession>A0A5P9XR03</accession>
<gene>
    <name evidence="2" type="ORF">GCD22_02042</name>
</gene>
<dbReference type="Proteomes" id="UP000363590">
    <property type="component" value="Chromosome"/>
</dbReference>
<keyword evidence="1" id="KW-1133">Transmembrane helix</keyword>
<proteinExistence type="predicted"/>